<reference evidence="3" key="1">
    <citation type="journal article" date="2013" name="Science">
        <title>Gene transfer from bacteria and archaea facilitated evolution of an extremophilic eukaryote.</title>
        <authorList>
            <person name="Schonknecht G."/>
            <person name="Chen W.H."/>
            <person name="Ternes C.M."/>
            <person name="Barbier G.G."/>
            <person name="Shrestha R.P."/>
            <person name="Stanke M."/>
            <person name="Brautigam A."/>
            <person name="Baker B.J."/>
            <person name="Banfield J.F."/>
            <person name="Garavito R.M."/>
            <person name="Carr K."/>
            <person name="Wilkerson C."/>
            <person name="Rensing S.A."/>
            <person name="Gagneul D."/>
            <person name="Dickenson N.E."/>
            <person name="Oesterhelt C."/>
            <person name="Lercher M.J."/>
            <person name="Weber A.P."/>
        </authorList>
    </citation>
    <scope>NUCLEOTIDE SEQUENCE [LARGE SCALE GENOMIC DNA]</scope>
    <source>
        <strain evidence="3">074W</strain>
    </source>
</reference>
<dbReference type="GeneID" id="17086913"/>
<keyword evidence="2" id="KW-0436">Ligase</keyword>
<dbReference type="AlphaFoldDB" id="M2XWP0"/>
<dbReference type="STRING" id="130081.M2XWP0"/>
<keyword evidence="3" id="KW-1185">Reference proteome</keyword>
<evidence type="ECO:0000259" key="1">
    <source>
        <dbReference type="Pfam" id="PF00899"/>
    </source>
</evidence>
<dbReference type="InterPro" id="IPR045886">
    <property type="entry name" value="ThiF/MoeB/HesA"/>
</dbReference>
<dbReference type="PANTHER" id="PTHR10953">
    <property type="entry name" value="UBIQUITIN-ACTIVATING ENZYME E1"/>
    <property type="match status" value="1"/>
</dbReference>
<dbReference type="eggNOG" id="KOG2014">
    <property type="taxonomic scope" value="Eukaryota"/>
</dbReference>
<dbReference type="Gene3D" id="3.40.50.720">
    <property type="entry name" value="NAD(P)-binding Rossmann-like Domain"/>
    <property type="match status" value="1"/>
</dbReference>
<dbReference type="KEGG" id="gsl:Gasu_43840"/>
<dbReference type="GO" id="GO:0031510">
    <property type="term" value="C:SUMO activating enzyme complex"/>
    <property type="evidence" value="ECO:0007669"/>
    <property type="project" value="TreeGrafter"/>
</dbReference>
<dbReference type="InterPro" id="IPR000594">
    <property type="entry name" value="ThiF_NAD_FAD-bd"/>
</dbReference>
<dbReference type="GO" id="GO:0016925">
    <property type="term" value="P:protein sumoylation"/>
    <property type="evidence" value="ECO:0007669"/>
    <property type="project" value="TreeGrafter"/>
</dbReference>
<name>M2XWP0_GALSU</name>
<dbReference type="Proteomes" id="UP000030680">
    <property type="component" value="Unassembled WGS sequence"/>
</dbReference>
<dbReference type="EC" id="6.3.2.19" evidence="2"/>
<dbReference type="PANTHER" id="PTHR10953:SF162">
    <property type="entry name" value="SUMO-ACTIVATING ENZYME SUBUNIT 1"/>
    <property type="match status" value="1"/>
</dbReference>
<dbReference type="Gramene" id="EME28043">
    <property type="protein sequence ID" value="EME28043"/>
    <property type="gene ID" value="Gasu_43840"/>
</dbReference>
<organism evidence="2 3">
    <name type="scientific">Galdieria sulphuraria</name>
    <name type="common">Red alga</name>
    <dbReference type="NCBI Taxonomy" id="130081"/>
    <lineage>
        <taxon>Eukaryota</taxon>
        <taxon>Rhodophyta</taxon>
        <taxon>Bangiophyceae</taxon>
        <taxon>Galdieriales</taxon>
        <taxon>Galdieriaceae</taxon>
        <taxon>Galdieria</taxon>
    </lineage>
</organism>
<sequence>MSSSAIIYDRQIRLWGLQTQSKILKSKVFLFGYHSGLLEELAKDLVLTGVGTLVIGKYSEYTETSGQPKFVTYLGHDLEELVKALSVLNPRAQIQTVNTFVEKHFSEKVEEQNDIQIVSRLIETKSFEICCLICERIGCPVAFALNRICRDNNTLFVYAEVIGALGFLILDLGSHYTYHYLNKSSKRASRLRSTNRNEVIALDDSDSDSAQVDNHSYSMSIENERTLEYPTLEQVLSNIRQSPYPLYFSFLAFVRRWKEEYCMTSQDCLEDRQRQFEMFLQLHKIDIKKSELQSSYNFCSFMNVELISVSSCLAGVLGREIVKLISRNEKPIFNTFIFDAFSCLGSIVYIPSTKVDRKRSREDEKEDSTVYDI</sequence>
<dbReference type="RefSeq" id="XP_005704563.1">
    <property type="nucleotide sequence ID" value="XM_005704506.1"/>
</dbReference>
<dbReference type="InterPro" id="IPR035985">
    <property type="entry name" value="Ubiquitin-activating_enz"/>
</dbReference>
<gene>
    <name evidence="2" type="ORF">Gasu_43840</name>
</gene>
<dbReference type="Pfam" id="PF00899">
    <property type="entry name" value="ThiF"/>
    <property type="match status" value="1"/>
</dbReference>
<dbReference type="OrthoDB" id="10252231at2759"/>
<dbReference type="SUPFAM" id="SSF69572">
    <property type="entry name" value="Activating enzymes of the ubiquitin-like proteins"/>
    <property type="match status" value="1"/>
</dbReference>
<proteinExistence type="predicted"/>
<evidence type="ECO:0000313" key="2">
    <source>
        <dbReference type="EMBL" id="EME28043.1"/>
    </source>
</evidence>
<dbReference type="GO" id="GO:0019948">
    <property type="term" value="F:SUMO activating enzyme activity"/>
    <property type="evidence" value="ECO:0007669"/>
    <property type="project" value="TreeGrafter"/>
</dbReference>
<accession>M2XWP0</accession>
<dbReference type="OMA" id="CCLICER"/>
<dbReference type="EMBL" id="KB454524">
    <property type="protein sequence ID" value="EME28043.1"/>
    <property type="molecule type" value="Genomic_DNA"/>
</dbReference>
<feature type="domain" description="THIF-type NAD/FAD binding fold" evidence="1">
    <location>
        <begin position="8"/>
        <end position="337"/>
    </location>
</feature>
<protein>
    <submittedName>
        <fullName evidence="2">Ubiquitin-like 1-activating enzyme E1 A</fullName>
        <ecNumber evidence="2">6.3.2.19</ecNumber>
    </submittedName>
</protein>
<evidence type="ECO:0000313" key="3">
    <source>
        <dbReference type="Proteomes" id="UP000030680"/>
    </source>
</evidence>
<dbReference type="GO" id="GO:0005737">
    <property type="term" value="C:cytoplasm"/>
    <property type="evidence" value="ECO:0007669"/>
    <property type="project" value="TreeGrafter"/>
</dbReference>